<dbReference type="PROSITE" id="PS50949">
    <property type="entry name" value="HTH_GNTR"/>
    <property type="match status" value="1"/>
</dbReference>
<evidence type="ECO:0000256" key="2">
    <source>
        <dbReference type="ARBA" id="ARBA00023125"/>
    </source>
</evidence>
<feature type="domain" description="HTH gntR-type" evidence="4">
    <location>
        <begin position="8"/>
        <end position="76"/>
    </location>
</feature>
<dbReference type="EMBL" id="JAFBDZ010000002">
    <property type="protein sequence ID" value="MBM7586226.1"/>
    <property type="molecule type" value="Genomic_DNA"/>
</dbReference>
<sequence length="240" mass="27381">MIDKQSPIPIYYQLEKGIKDMIENGHLTQGDTLPSEREYAEMFEVSRMTVRQAINNLVNDGYLTRMRGKGTFVASQKIEQTLKGLTSFSEDMRARNMEPATEIIDFKKIKAHSEMIDALKVTEGSEVYELKRVRLADQLPMAYETLYISTSLVPGLTMETAMGSFYQYIEHSVGLRIKNATQTLEASNARKVEGEILQITEGAPVLLIERTSFLENGIPLEYVKSVYRGDRYKFTIELDR</sequence>
<dbReference type="SMART" id="SM00866">
    <property type="entry name" value="UTRA"/>
    <property type="match status" value="1"/>
</dbReference>
<dbReference type="InterPro" id="IPR036390">
    <property type="entry name" value="WH_DNA-bd_sf"/>
</dbReference>
<dbReference type="InterPro" id="IPR036388">
    <property type="entry name" value="WH-like_DNA-bd_sf"/>
</dbReference>
<evidence type="ECO:0000256" key="1">
    <source>
        <dbReference type="ARBA" id="ARBA00023015"/>
    </source>
</evidence>
<dbReference type="SUPFAM" id="SSF46785">
    <property type="entry name" value="Winged helix' DNA-binding domain"/>
    <property type="match status" value="1"/>
</dbReference>
<dbReference type="SUPFAM" id="SSF64288">
    <property type="entry name" value="Chorismate lyase-like"/>
    <property type="match status" value="1"/>
</dbReference>
<dbReference type="InterPro" id="IPR050679">
    <property type="entry name" value="Bact_HTH_transcr_reg"/>
</dbReference>
<keyword evidence="1" id="KW-0805">Transcription regulation</keyword>
<dbReference type="InterPro" id="IPR000524">
    <property type="entry name" value="Tscrpt_reg_HTH_GntR"/>
</dbReference>
<organism evidence="5 6">
    <name type="scientific">Rossellomorea pakistanensis</name>
    <dbReference type="NCBI Taxonomy" id="992288"/>
    <lineage>
        <taxon>Bacteria</taxon>
        <taxon>Bacillati</taxon>
        <taxon>Bacillota</taxon>
        <taxon>Bacilli</taxon>
        <taxon>Bacillales</taxon>
        <taxon>Bacillaceae</taxon>
        <taxon>Rossellomorea</taxon>
    </lineage>
</organism>
<comment type="caution">
    <text evidence="5">The sequence shown here is derived from an EMBL/GenBank/DDBJ whole genome shotgun (WGS) entry which is preliminary data.</text>
</comment>
<evidence type="ECO:0000313" key="5">
    <source>
        <dbReference type="EMBL" id="MBM7586226.1"/>
    </source>
</evidence>
<keyword evidence="2" id="KW-0238">DNA-binding</keyword>
<dbReference type="Pfam" id="PF07702">
    <property type="entry name" value="UTRA"/>
    <property type="match status" value="1"/>
</dbReference>
<evidence type="ECO:0000313" key="6">
    <source>
        <dbReference type="Proteomes" id="UP001646157"/>
    </source>
</evidence>
<accession>A0ABS2NF90</accession>
<dbReference type="InterPro" id="IPR028978">
    <property type="entry name" value="Chorismate_lyase_/UTRA_dom_sf"/>
</dbReference>
<dbReference type="Proteomes" id="UP001646157">
    <property type="component" value="Unassembled WGS sequence"/>
</dbReference>
<dbReference type="SMART" id="SM00345">
    <property type="entry name" value="HTH_GNTR"/>
    <property type="match status" value="1"/>
</dbReference>
<dbReference type="PANTHER" id="PTHR44846:SF1">
    <property type="entry name" value="MANNOSYL-D-GLYCERATE TRANSPORT_METABOLISM SYSTEM REPRESSOR MNGR-RELATED"/>
    <property type="match status" value="1"/>
</dbReference>
<dbReference type="Gene3D" id="1.10.10.10">
    <property type="entry name" value="Winged helix-like DNA-binding domain superfamily/Winged helix DNA-binding domain"/>
    <property type="match status" value="1"/>
</dbReference>
<protein>
    <submittedName>
        <fullName evidence="5">GntR family transcriptional regulator</fullName>
    </submittedName>
</protein>
<keyword evidence="6" id="KW-1185">Reference proteome</keyword>
<dbReference type="InterPro" id="IPR011663">
    <property type="entry name" value="UTRA"/>
</dbReference>
<evidence type="ECO:0000256" key="3">
    <source>
        <dbReference type="ARBA" id="ARBA00023163"/>
    </source>
</evidence>
<dbReference type="PRINTS" id="PR00035">
    <property type="entry name" value="HTHGNTR"/>
</dbReference>
<name>A0ABS2NF90_9BACI</name>
<evidence type="ECO:0000259" key="4">
    <source>
        <dbReference type="PROSITE" id="PS50949"/>
    </source>
</evidence>
<dbReference type="PANTHER" id="PTHR44846">
    <property type="entry name" value="MANNOSYL-D-GLYCERATE TRANSPORT/METABOLISM SYSTEM REPRESSOR MNGR-RELATED"/>
    <property type="match status" value="1"/>
</dbReference>
<dbReference type="Gene3D" id="3.40.1410.10">
    <property type="entry name" value="Chorismate lyase-like"/>
    <property type="match status" value="1"/>
</dbReference>
<dbReference type="CDD" id="cd07377">
    <property type="entry name" value="WHTH_GntR"/>
    <property type="match status" value="1"/>
</dbReference>
<dbReference type="RefSeq" id="WP_205173349.1">
    <property type="nucleotide sequence ID" value="NZ_JAFBDZ010000002.1"/>
</dbReference>
<keyword evidence="3" id="KW-0804">Transcription</keyword>
<proteinExistence type="predicted"/>
<gene>
    <name evidence="5" type="ORF">JOC86_002768</name>
</gene>
<dbReference type="Pfam" id="PF00392">
    <property type="entry name" value="GntR"/>
    <property type="match status" value="1"/>
</dbReference>
<reference evidence="5 6" key="1">
    <citation type="submission" date="2021-01" db="EMBL/GenBank/DDBJ databases">
        <title>Genomic Encyclopedia of Type Strains, Phase IV (KMG-IV): sequencing the most valuable type-strain genomes for metagenomic binning, comparative biology and taxonomic classification.</title>
        <authorList>
            <person name="Goeker M."/>
        </authorList>
    </citation>
    <scope>NUCLEOTIDE SEQUENCE [LARGE SCALE GENOMIC DNA]</scope>
    <source>
        <strain evidence="5 6">DSM 24834</strain>
    </source>
</reference>